<accession>X0WBR9</accession>
<dbReference type="EMBL" id="BARS01030453">
    <property type="protein sequence ID" value="GAG21993.1"/>
    <property type="molecule type" value="Genomic_DNA"/>
</dbReference>
<evidence type="ECO:0008006" key="2">
    <source>
        <dbReference type="Google" id="ProtNLM"/>
    </source>
</evidence>
<name>X0WBR9_9ZZZZ</name>
<reference evidence="1" key="1">
    <citation type="journal article" date="2014" name="Front. Microbiol.">
        <title>High frequency of phylogenetically diverse reductive dehalogenase-homologous genes in deep subseafloor sedimentary metagenomes.</title>
        <authorList>
            <person name="Kawai M."/>
            <person name="Futagami T."/>
            <person name="Toyoda A."/>
            <person name="Takaki Y."/>
            <person name="Nishi S."/>
            <person name="Hori S."/>
            <person name="Arai W."/>
            <person name="Tsubouchi T."/>
            <person name="Morono Y."/>
            <person name="Uchiyama I."/>
            <person name="Ito T."/>
            <person name="Fujiyama A."/>
            <person name="Inagaki F."/>
            <person name="Takami H."/>
        </authorList>
    </citation>
    <scope>NUCLEOTIDE SEQUENCE</scope>
    <source>
        <strain evidence="1">Expedition CK06-06</strain>
    </source>
</reference>
<sequence length="113" mass="12849">LDCIIDTTPVWKPVVEALNNLEPGGRLVINAIRKETVDQEYLLRLDYPTHLWLEKEIKSVANVSRSDVSEFLALAAEIPIKPKVQEFTLEEANEALVELKTRKIRGAKVLRID</sequence>
<dbReference type="Gene3D" id="3.90.180.10">
    <property type="entry name" value="Medium-chain alcohol dehydrogenases, catalytic domain"/>
    <property type="match status" value="1"/>
</dbReference>
<gene>
    <name evidence="1" type="ORF">S01H1_47497</name>
</gene>
<dbReference type="Gene3D" id="3.40.50.720">
    <property type="entry name" value="NAD(P)-binding Rossmann-like Domain"/>
    <property type="match status" value="1"/>
</dbReference>
<feature type="non-terminal residue" evidence="1">
    <location>
        <position position="1"/>
    </location>
</feature>
<protein>
    <recommendedName>
        <fullName evidence="2">Alcohol dehydrogenase-like C-terminal domain-containing protein</fullName>
    </recommendedName>
</protein>
<comment type="caution">
    <text evidence="1">The sequence shown here is derived from an EMBL/GenBank/DDBJ whole genome shotgun (WGS) entry which is preliminary data.</text>
</comment>
<proteinExistence type="predicted"/>
<organism evidence="1">
    <name type="scientific">marine sediment metagenome</name>
    <dbReference type="NCBI Taxonomy" id="412755"/>
    <lineage>
        <taxon>unclassified sequences</taxon>
        <taxon>metagenomes</taxon>
        <taxon>ecological metagenomes</taxon>
    </lineage>
</organism>
<evidence type="ECO:0000313" key="1">
    <source>
        <dbReference type="EMBL" id="GAG21993.1"/>
    </source>
</evidence>
<dbReference type="AlphaFoldDB" id="X0WBR9"/>